<accession>A0A8J4Q2P4</accession>
<name>A0A8J4Q2P4_9MYCE</name>
<comment type="caution">
    <text evidence="2">The sequence shown here is derived from an EMBL/GenBank/DDBJ whole genome shotgun (WGS) entry which is preliminary data.</text>
</comment>
<feature type="compositionally biased region" description="Acidic residues" evidence="1">
    <location>
        <begin position="253"/>
        <end position="270"/>
    </location>
</feature>
<organism evidence="2 3">
    <name type="scientific">Polysphondylium violaceum</name>
    <dbReference type="NCBI Taxonomy" id="133409"/>
    <lineage>
        <taxon>Eukaryota</taxon>
        <taxon>Amoebozoa</taxon>
        <taxon>Evosea</taxon>
        <taxon>Eumycetozoa</taxon>
        <taxon>Dictyostelia</taxon>
        <taxon>Dictyosteliales</taxon>
        <taxon>Dictyosteliaceae</taxon>
        <taxon>Polysphondylium</taxon>
    </lineage>
</organism>
<feature type="region of interest" description="Disordered" evidence="1">
    <location>
        <begin position="356"/>
        <end position="385"/>
    </location>
</feature>
<evidence type="ECO:0000313" key="3">
    <source>
        <dbReference type="Proteomes" id="UP000695562"/>
    </source>
</evidence>
<dbReference type="EMBL" id="AJWJ01000044">
    <property type="protein sequence ID" value="KAF2076929.1"/>
    <property type="molecule type" value="Genomic_DNA"/>
</dbReference>
<proteinExistence type="predicted"/>
<keyword evidence="3" id="KW-1185">Reference proteome</keyword>
<evidence type="ECO:0000313" key="2">
    <source>
        <dbReference type="EMBL" id="KAF2076929.1"/>
    </source>
</evidence>
<dbReference type="AlphaFoldDB" id="A0A8J4Q2P4"/>
<feature type="region of interest" description="Disordered" evidence="1">
    <location>
        <begin position="239"/>
        <end position="276"/>
    </location>
</feature>
<evidence type="ECO:0000256" key="1">
    <source>
        <dbReference type="SAM" id="MobiDB-lite"/>
    </source>
</evidence>
<dbReference type="Proteomes" id="UP000695562">
    <property type="component" value="Unassembled WGS sequence"/>
</dbReference>
<sequence length="435" mass="50214">MKKKHVHIRIKPNDIEIDTPNEVLEFLVLNLKKKTVYDLAAFWNITIDGDVADDSSDDNNNRLNLKKTIKDFQKKAKLDTLTFKQVAEVELICILNDAVKRTWRVYHDPKFINNIPIDLVTETLYDKISSAYPSGRVFVHMIAYKNSFMFRISSPLNNNTNYSKRAYIRHYPESKQFIISGAFKSQLECISTAFNCQFKEIVCQESCFLSQVDEIVNQNRDHFKSQLINSFNSPLLANPLQVSNNKKKRNDGSDEDSDEEEDEQEDDTTSTDEKKAAAGLQVCREKKLKLNSQLYSDNYVEYDKRNTLNTSLVTKQQLQLKNNSSTQVIEQYTGRQIENISFKKIEFRTRSTLNATILNSNNNRQKSNSSSPPDSDQEDTDETITDKKIEMKVTFHGLDPIKGIEDLILKGIVKRPIPNYFLDSIYSQNIIKIEK</sequence>
<gene>
    <name evidence="2" type="ORF">CYY_001767</name>
</gene>
<protein>
    <submittedName>
        <fullName evidence="2">Uncharacterized protein</fullName>
    </submittedName>
</protein>
<feature type="compositionally biased region" description="Low complexity" evidence="1">
    <location>
        <begin position="359"/>
        <end position="371"/>
    </location>
</feature>
<reference evidence="2" key="1">
    <citation type="submission" date="2020-01" db="EMBL/GenBank/DDBJ databases">
        <title>Development of genomics and gene disruption for Polysphondylium violaceum indicates a role for the polyketide synthase stlB in stalk morphogenesis.</title>
        <authorList>
            <person name="Narita B."/>
            <person name="Kawabe Y."/>
            <person name="Kin K."/>
            <person name="Saito T."/>
            <person name="Gibbs R."/>
            <person name="Kuspa A."/>
            <person name="Muzny D."/>
            <person name="Queller D."/>
            <person name="Richards S."/>
            <person name="Strassman J."/>
            <person name="Sucgang R."/>
            <person name="Worley K."/>
            <person name="Schaap P."/>
        </authorList>
    </citation>
    <scope>NUCLEOTIDE SEQUENCE</scope>
    <source>
        <strain evidence="2">QSvi11</strain>
    </source>
</reference>